<accession>A0A562SPP9</accession>
<evidence type="ECO:0000256" key="5">
    <source>
        <dbReference type="ARBA" id="ARBA00023237"/>
    </source>
</evidence>
<gene>
    <name evidence="8" type="ORF">IQ13_1363</name>
</gene>
<dbReference type="GO" id="GO:0009279">
    <property type="term" value="C:cell outer membrane"/>
    <property type="evidence" value="ECO:0007669"/>
    <property type="project" value="UniProtKB-SubCell"/>
</dbReference>
<evidence type="ECO:0000256" key="4">
    <source>
        <dbReference type="ARBA" id="ARBA00023136"/>
    </source>
</evidence>
<feature type="domain" description="RagB/SusD" evidence="6">
    <location>
        <begin position="316"/>
        <end position="413"/>
    </location>
</feature>
<reference evidence="8 9" key="1">
    <citation type="journal article" date="2015" name="Stand. Genomic Sci.">
        <title>Genomic Encyclopedia of Bacterial and Archaeal Type Strains, Phase III: the genomes of soil and plant-associated and newly described type strains.</title>
        <authorList>
            <person name="Whitman W.B."/>
            <person name="Woyke T."/>
            <person name="Klenk H.P."/>
            <person name="Zhou Y."/>
            <person name="Lilburn T.G."/>
            <person name="Beck B.J."/>
            <person name="De Vos P."/>
            <person name="Vandamme P."/>
            <person name="Eisen J.A."/>
            <person name="Garrity G."/>
            <person name="Hugenholtz P."/>
            <person name="Kyrpides N.C."/>
        </authorList>
    </citation>
    <scope>NUCLEOTIDE SEQUENCE [LARGE SCALE GENOMIC DNA]</scope>
    <source>
        <strain evidence="8 9">CGMCC 1.7271</strain>
    </source>
</reference>
<protein>
    <submittedName>
        <fullName evidence="8">Putative outer membrane starch-binding protein</fullName>
    </submittedName>
</protein>
<dbReference type="RefSeq" id="WP_158637337.1">
    <property type="nucleotide sequence ID" value="NZ_VLLE01000003.1"/>
</dbReference>
<evidence type="ECO:0000256" key="2">
    <source>
        <dbReference type="ARBA" id="ARBA00006275"/>
    </source>
</evidence>
<dbReference type="SUPFAM" id="SSF48452">
    <property type="entry name" value="TPR-like"/>
    <property type="match status" value="1"/>
</dbReference>
<keyword evidence="3" id="KW-0732">Signal</keyword>
<dbReference type="Pfam" id="PF07980">
    <property type="entry name" value="SusD_RagB"/>
    <property type="match status" value="1"/>
</dbReference>
<keyword evidence="5" id="KW-0998">Cell outer membrane</keyword>
<dbReference type="PROSITE" id="PS51257">
    <property type="entry name" value="PROKAR_LIPOPROTEIN"/>
    <property type="match status" value="1"/>
</dbReference>
<dbReference type="InterPro" id="IPR011990">
    <property type="entry name" value="TPR-like_helical_dom_sf"/>
</dbReference>
<feature type="domain" description="SusD-like N-terminal" evidence="7">
    <location>
        <begin position="85"/>
        <end position="220"/>
    </location>
</feature>
<comment type="similarity">
    <text evidence="2">Belongs to the SusD family.</text>
</comment>
<dbReference type="EMBL" id="VLLE01000003">
    <property type="protein sequence ID" value="TWI83255.1"/>
    <property type="molecule type" value="Genomic_DNA"/>
</dbReference>
<dbReference type="OrthoDB" id="625727at2"/>
<dbReference type="Pfam" id="PF14322">
    <property type="entry name" value="SusD-like_3"/>
    <property type="match status" value="1"/>
</dbReference>
<evidence type="ECO:0000313" key="9">
    <source>
        <dbReference type="Proteomes" id="UP000316167"/>
    </source>
</evidence>
<name>A0A562SPP9_9BACT</name>
<comment type="subcellular location">
    <subcellularLocation>
        <location evidence="1">Cell outer membrane</location>
    </subcellularLocation>
</comment>
<dbReference type="InterPro" id="IPR033985">
    <property type="entry name" value="SusD-like_N"/>
</dbReference>
<evidence type="ECO:0000259" key="7">
    <source>
        <dbReference type="Pfam" id="PF14322"/>
    </source>
</evidence>
<evidence type="ECO:0000313" key="8">
    <source>
        <dbReference type="EMBL" id="TWI83255.1"/>
    </source>
</evidence>
<proteinExistence type="inferred from homology"/>
<dbReference type="Proteomes" id="UP000316167">
    <property type="component" value="Unassembled WGS sequence"/>
</dbReference>
<evidence type="ECO:0000256" key="3">
    <source>
        <dbReference type="ARBA" id="ARBA00022729"/>
    </source>
</evidence>
<keyword evidence="9" id="KW-1185">Reference proteome</keyword>
<dbReference type="CDD" id="cd08977">
    <property type="entry name" value="SusD"/>
    <property type="match status" value="1"/>
</dbReference>
<dbReference type="AlphaFoldDB" id="A0A562SPP9"/>
<keyword evidence="4" id="KW-0472">Membrane</keyword>
<dbReference type="Gene3D" id="1.25.40.390">
    <property type="match status" value="1"/>
</dbReference>
<comment type="caution">
    <text evidence="8">The sequence shown here is derived from an EMBL/GenBank/DDBJ whole genome shotgun (WGS) entry which is preliminary data.</text>
</comment>
<evidence type="ECO:0000256" key="1">
    <source>
        <dbReference type="ARBA" id="ARBA00004442"/>
    </source>
</evidence>
<organism evidence="8 9">
    <name type="scientific">Lacibacter cauensis</name>
    <dbReference type="NCBI Taxonomy" id="510947"/>
    <lineage>
        <taxon>Bacteria</taxon>
        <taxon>Pseudomonadati</taxon>
        <taxon>Bacteroidota</taxon>
        <taxon>Chitinophagia</taxon>
        <taxon>Chitinophagales</taxon>
        <taxon>Chitinophagaceae</taxon>
        <taxon>Lacibacter</taxon>
    </lineage>
</organism>
<sequence>MKKILFGLLLLLSIVLGFSACKKLIHVDAPKTQLSTDKLFSNAETANAAMAAIYSQFNSSIGLNISLFGGLYADELQTSSASQPTLEFAQSTIGVSNGVNLNIWRGLYGVIYQCNHFLEGLEEGTGMSEQAKNGFKGELLFIRAACYYYLTQLYDDVPFLTTTDVRYSSIAARMQVGTIHSRLLTDLLEAKLLLPKTYSDAERVRVNYWGACVLLSRLYLLGGNFQAAEQHATEVISSGLFSLASTTGSVFVKGSSETILQFWTQNGFTQMGVSCIPSGTALPVYLLHPKLLERFEPGDTRKSNWIKTAVINGQSYLYPFKYKNRVSTSGTNGEYFGFLRLAELYLIRSEARAMQGTLADALADLNVVRSRAGLTALSLQAGEALLAAIEQERSLELFCEWGERFIDLKRRQRLTAVLGVLKPGWKSSAALFPLPQYELLNNPNLVQNPGY</sequence>
<evidence type="ECO:0000259" key="6">
    <source>
        <dbReference type="Pfam" id="PF07980"/>
    </source>
</evidence>
<dbReference type="InterPro" id="IPR012944">
    <property type="entry name" value="SusD_RagB_dom"/>
</dbReference>